<evidence type="ECO:0000256" key="8">
    <source>
        <dbReference type="ARBA" id="ARBA00037234"/>
    </source>
</evidence>
<evidence type="ECO:0000313" key="16">
    <source>
        <dbReference type="Proteomes" id="UP001329430"/>
    </source>
</evidence>
<evidence type="ECO:0000256" key="2">
    <source>
        <dbReference type="ARBA" id="ARBA00006717"/>
    </source>
</evidence>
<comment type="subcellular location">
    <subcellularLocation>
        <location evidence="1">Mitochondrion outer membrane</location>
    </subcellularLocation>
</comment>
<dbReference type="SUPFAM" id="SSF53254">
    <property type="entry name" value="Phosphoglycerate mutase-like"/>
    <property type="match status" value="1"/>
</dbReference>
<dbReference type="InterPro" id="IPR029033">
    <property type="entry name" value="His_PPase_superfam"/>
</dbReference>
<dbReference type="GO" id="GO:0090141">
    <property type="term" value="P:positive regulation of mitochondrial fission"/>
    <property type="evidence" value="ECO:0007669"/>
    <property type="project" value="TreeGrafter"/>
</dbReference>
<comment type="subunit">
    <text evidence="9">Interacts with Pk92B/ASK1.</text>
</comment>
<sequence>MTAFTKFQKVAVGLGTIGGTWCFMNLFNSDRKVVRNSWTTNYTPLTKWDDNWDHRSPTSLLHPKVIKASDVKSENEMNEALERVTPKVSRHIILIRHGQYNMNGETDNERYLTALGRSQAAYTGKRLQALGFPYTSMVKSTMTRAQETGSIISASLENIPVSNCNLIREGAPIPPEPPVGHWKPEKQQFYQDGARIEAGFREYFYRADASQEKESFTVIVCHANVIRYFVCRALQFPPEAWLRISLNHGSITWITVTPKGRVILRALGDSGHIPADAITY</sequence>
<keyword evidence="6" id="KW-0496">Mitochondrion</keyword>
<dbReference type="Proteomes" id="UP001329430">
    <property type="component" value="Chromosome 10"/>
</dbReference>
<organism evidence="15 16">
    <name type="scientific">Pyrocoelia pectoralis</name>
    <dbReference type="NCBI Taxonomy" id="417401"/>
    <lineage>
        <taxon>Eukaryota</taxon>
        <taxon>Metazoa</taxon>
        <taxon>Ecdysozoa</taxon>
        <taxon>Arthropoda</taxon>
        <taxon>Hexapoda</taxon>
        <taxon>Insecta</taxon>
        <taxon>Pterygota</taxon>
        <taxon>Neoptera</taxon>
        <taxon>Endopterygota</taxon>
        <taxon>Coleoptera</taxon>
        <taxon>Polyphaga</taxon>
        <taxon>Elateriformia</taxon>
        <taxon>Elateroidea</taxon>
        <taxon>Lampyridae</taxon>
        <taxon>Lampyrinae</taxon>
        <taxon>Pyrocoelia</taxon>
    </lineage>
</organism>
<dbReference type="PANTHER" id="PTHR20935:SF0">
    <property type="entry name" value="SERINE_THREONINE-PROTEIN PHOSPHATASE PGAM5, MITOCHONDRIAL"/>
    <property type="match status" value="1"/>
</dbReference>
<dbReference type="AlphaFoldDB" id="A0AAN7V1P5"/>
<dbReference type="EMBL" id="JAVRBK010000010">
    <property type="protein sequence ID" value="KAK5638634.1"/>
    <property type="molecule type" value="Genomic_DNA"/>
</dbReference>
<dbReference type="CDD" id="cd07067">
    <property type="entry name" value="HP_PGM_like"/>
    <property type="match status" value="1"/>
</dbReference>
<keyword evidence="16" id="KW-1185">Reference proteome</keyword>
<comment type="caution">
    <text evidence="15">The sequence shown here is derived from an EMBL/GenBank/DDBJ whole genome shotgun (WGS) entry which is preliminary data.</text>
</comment>
<dbReference type="GO" id="GO:0004722">
    <property type="term" value="F:protein serine/threonine phosphatase activity"/>
    <property type="evidence" value="ECO:0007669"/>
    <property type="project" value="UniProtKB-EC"/>
</dbReference>
<accession>A0AAN7V1P5</accession>
<keyword evidence="7" id="KW-0472">Membrane</keyword>
<evidence type="ECO:0000256" key="5">
    <source>
        <dbReference type="ARBA" id="ARBA00022801"/>
    </source>
</evidence>
<dbReference type="Gene3D" id="3.40.50.1240">
    <property type="entry name" value="Phosphoglycerate mutase-like"/>
    <property type="match status" value="1"/>
</dbReference>
<dbReference type="SMART" id="SM00855">
    <property type="entry name" value="PGAM"/>
    <property type="match status" value="1"/>
</dbReference>
<evidence type="ECO:0000256" key="6">
    <source>
        <dbReference type="ARBA" id="ARBA00023128"/>
    </source>
</evidence>
<reference evidence="15 16" key="1">
    <citation type="journal article" date="2024" name="Insects">
        <title>An Improved Chromosome-Level Genome Assembly of the Firefly Pyrocoelia pectoralis.</title>
        <authorList>
            <person name="Fu X."/>
            <person name="Meyer-Rochow V.B."/>
            <person name="Ballantyne L."/>
            <person name="Zhu X."/>
        </authorList>
    </citation>
    <scope>NUCLEOTIDE SEQUENCE [LARGE SCALE GENOMIC DNA]</scope>
    <source>
        <strain evidence="15">XCY_ONT2</strain>
    </source>
</reference>
<dbReference type="GO" id="GO:0005741">
    <property type="term" value="C:mitochondrial outer membrane"/>
    <property type="evidence" value="ECO:0007669"/>
    <property type="project" value="UniProtKB-SubCell"/>
</dbReference>
<evidence type="ECO:0000256" key="3">
    <source>
        <dbReference type="ARBA" id="ARBA00013081"/>
    </source>
</evidence>
<evidence type="ECO:0000256" key="10">
    <source>
        <dbReference type="ARBA" id="ARBA00039765"/>
    </source>
</evidence>
<comment type="similarity">
    <text evidence="2">Belongs to the phosphoglycerate mutase family. BPG-dependent PGAM subfamily.</text>
</comment>
<evidence type="ECO:0000256" key="9">
    <source>
        <dbReference type="ARBA" id="ARBA00038605"/>
    </source>
</evidence>
<comment type="function">
    <text evidence="8">Displays phosphatase activity for serine/threonine residues, and dephosphorylates and activates Pk92B kinase. Has apparently no phosphoglycerate mutase activity.</text>
</comment>
<dbReference type="Pfam" id="PF00300">
    <property type="entry name" value="His_Phos_1"/>
    <property type="match status" value="2"/>
</dbReference>
<dbReference type="InterPro" id="IPR051021">
    <property type="entry name" value="Mito_Ser/Thr_phosphatase"/>
</dbReference>
<gene>
    <name evidence="15" type="ORF">RI129_012929</name>
</gene>
<protein>
    <recommendedName>
        <fullName evidence="10">Serine/threonine-protein phosphatase PGAM5, mitochondrial</fullName>
        <ecNumber evidence="3">3.1.3.16</ecNumber>
    </recommendedName>
    <alternativeName>
        <fullName evidence="12">Phosphoglycerate mutase family member 5 homolog</fullName>
    </alternativeName>
    <alternativeName>
        <fullName evidence="11">Serine/threonine-protein phosphatase Pgam5, mitochondrial</fullName>
    </alternativeName>
</protein>
<evidence type="ECO:0000256" key="7">
    <source>
        <dbReference type="ARBA" id="ARBA00023136"/>
    </source>
</evidence>
<dbReference type="InterPro" id="IPR013078">
    <property type="entry name" value="His_Pase_superF_clade-1"/>
</dbReference>
<dbReference type="PANTHER" id="PTHR20935">
    <property type="entry name" value="PHOSPHOGLYCERATE MUTASE-RELATED"/>
    <property type="match status" value="1"/>
</dbReference>
<evidence type="ECO:0000256" key="12">
    <source>
        <dbReference type="ARBA" id="ARBA00042520"/>
    </source>
</evidence>
<evidence type="ECO:0000256" key="14">
    <source>
        <dbReference type="ARBA" id="ARBA00048336"/>
    </source>
</evidence>
<dbReference type="FunFam" id="3.40.50.1240:FF:000009">
    <property type="entry name" value="serine/threonine-protein phosphatase PGAM5, mitochondrial isoform X1"/>
    <property type="match status" value="1"/>
</dbReference>
<comment type="catalytic activity">
    <reaction evidence="13">
        <text>O-phospho-L-seryl-[protein] + H2O = L-seryl-[protein] + phosphate</text>
        <dbReference type="Rhea" id="RHEA:20629"/>
        <dbReference type="Rhea" id="RHEA-COMP:9863"/>
        <dbReference type="Rhea" id="RHEA-COMP:11604"/>
        <dbReference type="ChEBI" id="CHEBI:15377"/>
        <dbReference type="ChEBI" id="CHEBI:29999"/>
        <dbReference type="ChEBI" id="CHEBI:43474"/>
        <dbReference type="ChEBI" id="CHEBI:83421"/>
        <dbReference type="EC" id="3.1.3.16"/>
    </reaction>
</comment>
<evidence type="ECO:0000256" key="1">
    <source>
        <dbReference type="ARBA" id="ARBA00004294"/>
    </source>
</evidence>
<evidence type="ECO:0000256" key="4">
    <source>
        <dbReference type="ARBA" id="ARBA00022787"/>
    </source>
</evidence>
<evidence type="ECO:0000256" key="11">
    <source>
        <dbReference type="ARBA" id="ARBA00040722"/>
    </source>
</evidence>
<comment type="catalytic activity">
    <reaction evidence="14">
        <text>O-phospho-L-threonyl-[protein] + H2O = L-threonyl-[protein] + phosphate</text>
        <dbReference type="Rhea" id="RHEA:47004"/>
        <dbReference type="Rhea" id="RHEA-COMP:11060"/>
        <dbReference type="Rhea" id="RHEA-COMP:11605"/>
        <dbReference type="ChEBI" id="CHEBI:15377"/>
        <dbReference type="ChEBI" id="CHEBI:30013"/>
        <dbReference type="ChEBI" id="CHEBI:43474"/>
        <dbReference type="ChEBI" id="CHEBI:61977"/>
        <dbReference type="EC" id="3.1.3.16"/>
    </reaction>
</comment>
<proteinExistence type="inferred from homology"/>
<keyword evidence="5" id="KW-0378">Hydrolase</keyword>
<keyword evidence="4" id="KW-1000">Mitochondrion outer membrane</keyword>
<dbReference type="EC" id="3.1.3.16" evidence="3"/>
<name>A0AAN7V1P5_9COLE</name>
<evidence type="ECO:0000313" key="15">
    <source>
        <dbReference type="EMBL" id="KAK5638634.1"/>
    </source>
</evidence>
<evidence type="ECO:0000256" key="13">
    <source>
        <dbReference type="ARBA" id="ARBA00047761"/>
    </source>
</evidence>